<evidence type="ECO:0000256" key="1">
    <source>
        <dbReference type="SAM" id="MobiDB-lite"/>
    </source>
</evidence>
<feature type="compositionally biased region" description="Polar residues" evidence="1">
    <location>
        <begin position="28"/>
        <end position="40"/>
    </location>
</feature>
<evidence type="ECO:0000313" key="4">
    <source>
        <dbReference type="WBParaSite" id="ALUE_0002184401-mRNA-1"/>
    </source>
</evidence>
<dbReference type="AlphaFoldDB" id="A0A0M3ISW6"/>
<feature type="transmembrane region" description="Helical" evidence="2">
    <location>
        <begin position="146"/>
        <end position="162"/>
    </location>
</feature>
<protein>
    <submittedName>
        <fullName evidence="4">Neur_chan_memb domain-containing protein</fullName>
    </submittedName>
</protein>
<feature type="compositionally biased region" description="Basic residues" evidence="1">
    <location>
        <begin position="41"/>
        <end position="58"/>
    </location>
</feature>
<proteinExistence type="predicted"/>
<evidence type="ECO:0000313" key="3">
    <source>
        <dbReference type="Proteomes" id="UP000036681"/>
    </source>
</evidence>
<keyword evidence="2" id="KW-0812">Transmembrane</keyword>
<keyword evidence="2" id="KW-1133">Transmembrane helix</keyword>
<dbReference type="Proteomes" id="UP000036681">
    <property type="component" value="Unplaced"/>
</dbReference>
<feature type="region of interest" description="Disordered" evidence="1">
    <location>
        <begin position="1"/>
        <end position="58"/>
    </location>
</feature>
<sequence length="187" mass="21319">MSYDEYEDYIPQKSSGNRSKSRRKKYEQNSSKRSISCTSLRRNRKHSGHRSSRHSHRHRHNSLYLYNNGVDIFRFSQIGYILAGTESSLTDIDMEPYRPFQQEGSNEGGNIPVAPLPVTEPNLQYQAFYKNTGNAAPTFKEILIELIYWSVLGIAVMLVLTYRSSLPPLNCSTGQPELQSQQTAAPL</sequence>
<organism evidence="3 4">
    <name type="scientific">Ascaris lumbricoides</name>
    <name type="common">Giant roundworm</name>
    <dbReference type="NCBI Taxonomy" id="6252"/>
    <lineage>
        <taxon>Eukaryota</taxon>
        <taxon>Metazoa</taxon>
        <taxon>Ecdysozoa</taxon>
        <taxon>Nematoda</taxon>
        <taxon>Chromadorea</taxon>
        <taxon>Rhabditida</taxon>
        <taxon>Spirurina</taxon>
        <taxon>Ascaridomorpha</taxon>
        <taxon>Ascaridoidea</taxon>
        <taxon>Ascarididae</taxon>
        <taxon>Ascaris</taxon>
    </lineage>
</organism>
<keyword evidence="2" id="KW-0472">Membrane</keyword>
<dbReference type="WBParaSite" id="ALUE_0002184401-mRNA-1">
    <property type="protein sequence ID" value="ALUE_0002184401-mRNA-1"/>
    <property type="gene ID" value="ALUE_0002184401"/>
</dbReference>
<keyword evidence="3" id="KW-1185">Reference proteome</keyword>
<evidence type="ECO:0000256" key="2">
    <source>
        <dbReference type="SAM" id="Phobius"/>
    </source>
</evidence>
<reference evidence="4" key="1">
    <citation type="submission" date="2017-02" db="UniProtKB">
        <authorList>
            <consortium name="WormBaseParasite"/>
        </authorList>
    </citation>
    <scope>IDENTIFICATION</scope>
</reference>
<accession>A0A0M3ISW6</accession>
<name>A0A0M3ISW6_ASCLU</name>